<organism evidence="4 5">
    <name type="scientific">Candidatus Anaerotruncus excrementipullorum</name>
    <dbReference type="NCBI Taxonomy" id="2838465"/>
    <lineage>
        <taxon>Bacteria</taxon>
        <taxon>Bacillati</taxon>
        <taxon>Bacillota</taxon>
        <taxon>Clostridia</taxon>
        <taxon>Eubacteriales</taxon>
        <taxon>Oscillospiraceae</taxon>
        <taxon>Anaerotruncus</taxon>
    </lineage>
</organism>
<dbReference type="Pfam" id="PF17782">
    <property type="entry name" value="WHD_DprA"/>
    <property type="match status" value="1"/>
</dbReference>
<feature type="domain" description="Smf/DprA SLOG" evidence="2">
    <location>
        <begin position="78"/>
        <end position="288"/>
    </location>
</feature>
<accession>A0A9D2B7K4</accession>
<feature type="domain" description="DprA winged helix" evidence="3">
    <location>
        <begin position="343"/>
        <end position="398"/>
    </location>
</feature>
<reference evidence="4" key="1">
    <citation type="journal article" date="2021" name="PeerJ">
        <title>Extensive microbial diversity within the chicken gut microbiome revealed by metagenomics and culture.</title>
        <authorList>
            <person name="Gilroy R."/>
            <person name="Ravi A."/>
            <person name="Getino M."/>
            <person name="Pursley I."/>
            <person name="Horton D.L."/>
            <person name="Alikhan N.F."/>
            <person name="Baker D."/>
            <person name="Gharbi K."/>
            <person name="Hall N."/>
            <person name="Watson M."/>
            <person name="Adriaenssens E.M."/>
            <person name="Foster-Nyarko E."/>
            <person name="Jarju S."/>
            <person name="Secka A."/>
            <person name="Antonio M."/>
            <person name="Oren A."/>
            <person name="Chaudhuri R.R."/>
            <person name="La Ragione R."/>
            <person name="Hildebrand F."/>
            <person name="Pallen M.J."/>
        </authorList>
    </citation>
    <scope>NUCLEOTIDE SEQUENCE</scope>
    <source>
        <strain evidence="4">CHK188-5543</strain>
    </source>
</reference>
<proteinExistence type="inferred from homology"/>
<dbReference type="Proteomes" id="UP000886800">
    <property type="component" value="Unassembled WGS sequence"/>
</dbReference>
<sequence length="404" mass="43974">MTDPRFWIWLQGALGLGNHKVGEVLRQFGSPEPLYRMGERELTETGIFTPKEAASLRLSSLESAQRQVELARRYGCAVLTPDHPQFPENLTNIDSIPCVLYVLGDLSRLADWPALCLVGTRRCTVYGERTARQLAWELAGAGCAVVSGLAVGIDSAAHEGALEAGGYTVGLLACGMNVNYPTASAKLKRRIVDKGGALVTEFPFGAHVSRYSFYIRNRLLSGISSGVVVVQAPANSGALITARYALDQNRDVFAVPGELGDESMEGCNRLISEGAILVQDSRSILEEYRARFPLLESLQPAAPAARRQPGKPQRVFPIDRPKESPVLQVAQQPPQITRENPLADLELSRTAKELYCMLEIAPLGPDQLVERTGLAVSELMAALTELELNDLAEPMPGGRFRLKP</sequence>
<dbReference type="InterPro" id="IPR041614">
    <property type="entry name" value="DprA_WH"/>
</dbReference>
<dbReference type="PANTHER" id="PTHR43022">
    <property type="entry name" value="PROTEIN SMF"/>
    <property type="match status" value="1"/>
</dbReference>
<dbReference type="EMBL" id="DXES01000153">
    <property type="protein sequence ID" value="HIX65981.1"/>
    <property type="molecule type" value="Genomic_DNA"/>
</dbReference>
<dbReference type="Pfam" id="PF02481">
    <property type="entry name" value="DNA_processg_A"/>
    <property type="match status" value="1"/>
</dbReference>
<evidence type="ECO:0000256" key="1">
    <source>
        <dbReference type="ARBA" id="ARBA00006525"/>
    </source>
</evidence>
<dbReference type="Gene3D" id="1.10.10.10">
    <property type="entry name" value="Winged helix-like DNA-binding domain superfamily/Winged helix DNA-binding domain"/>
    <property type="match status" value="1"/>
</dbReference>
<evidence type="ECO:0000313" key="5">
    <source>
        <dbReference type="Proteomes" id="UP000886800"/>
    </source>
</evidence>
<comment type="similarity">
    <text evidence="1">Belongs to the DprA/Smf family.</text>
</comment>
<dbReference type="InterPro" id="IPR057666">
    <property type="entry name" value="DrpA_SLOG"/>
</dbReference>
<evidence type="ECO:0000259" key="3">
    <source>
        <dbReference type="Pfam" id="PF17782"/>
    </source>
</evidence>
<evidence type="ECO:0000313" key="4">
    <source>
        <dbReference type="EMBL" id="HIX65981.1"/>
    </source>
</evidence>
<dbReference type="Gene3D" id="3.40.50.450">
    <property type="match status" value="1"/>
</dbReference>
<gene>
    <name evidence="4" type="primary">dprA</name>
    <name evidence="4" type="ORF">H9736_07000</name>
</gene>
<dbReference type="AlphaFoldDB" id="A0A9D2B7K4"/>
<comment type="caution">
    <text evidence="4">The sequence shown here is derived from an EMBL/GenBank/DDBJ whole genome shotgun (WGS) entry which is preliminary data.</text>
</comment>
<dbReference type="InterPro" id="IPR036388">
    <property type="entry name" value="WH-like_DNA-bd_sf"/>
</dbReference>
<reference evidence="4" key="2">
    <citation type="submission" date="2021-04" db="EMBL/GenBank/DDBJ databases">
        <authorList>
            <person name="Gilroy R."/>
        </authorList>
    </citation>
    <scope>NUCLEOTIDE SEQUENCE</scope>
    <source>
        <strain evidence="4">CHK188-5543</strain>
    </source>
</reference>
<dbReference type="NCBIfam" id="TIGR00732">
    <property type="entry name" value="dprA"/>
    <property type="match status" value="1"/>
</dbReference>
<dbReference type="PANTHER" id="PTHR43022:SF1">
    <property type="entry name" value="PROTEIN SMF"/>
    <property type="match status" value="1"/>
</dbReference>
<protein>
    <submittedName>
        <fullName evidence="4">DNA-processing protein DprA</fullName>
    </submittedName>
</protein>
<name>A0A9D2B7K4_9FIRM</name>
<dbReference type="SUPFAM" id="SSF102405">
    <property type="entry name" value="MCP/YpsA-like"/>
    <property type="match status" value="1"/>
</dbReference>
<dbReference type="InterPro" id="IPR003488">
    <property type="entry name" value="DprA"/>
</dbReference>
<evidence type="ECO:0000259" key="2">
    <source>
        <dbReference type="Pfam" id="PF02481"/>
    </source>
</evidence>
<dbReference type="GO" id="GO:0009294">
    <property type="term" value="P:DNA-mediated transformation"/>
    <property type="evidence" value="ECO:0007669"/>
    <property type="project" value="InterPro"/>
</dbReference>